<reference evidence="2 3" key="1">
    <citation type="submission" date="2014-04" db="EMBL/GenBank/DDBJ databases">
        <authorList>
            <consortium name="DOE Joint Genome Institute"/>
            <person name="Kuo A."/>
            <person name="Tarkka M."/>
            <person name="Buscot F."/>
            <person name="Kohler A."/>
            <person name="Nagy L.G."/>
            <person name="Floudas D."/>
            <person name="Copeland A."/>
            <person name="Barry K.W."/>
            <person name="Cichocki N."/>
            <person name="Veneault-Fourrey C."/>
            <person name="LaButti K."/>
            <person name="Lindquist E.A."/>
            <person name="Lipzen A."/>
            <person name="Lundell T."/>
            <person name="Morin E."/>
            <person name="Murat C."/>
            <person name="Sun H."/>
            <person name="Tunlid A."/>
            <person name="Henrissat B."/>
            <person name="Grigoriev I.V."/>
            <person name="Hibbett D.S."/>
            <person name="Martin F."/>
            <person name="Nordberg H.P."/>
            <person name="Cantor M.N."/>
            <person name="Hua S.X."/>
        </authorList>
    </citation>
    <scope>NUCLEOTIDE SEQUENCE [LARGE SCALE GENOMIC DNA]</scope>
    <source>
        <strain evidence="2 3">F 1598</strain>
    </source>
</reference>
<dbReference type="OrthoDB" id="687730at2759"/>
<evidence type="ECO:0000313" key="3">
    <source>
        <dbReference type="Proteomes" id="UP000054166"/>
    </source>
</evidence>
<sequence>MTRAARTAATRATKDDNSNTASLALSIEKTFRISAATSIEVLAFSHSFTYPFVDTLSQASKAPAGHSNGEQLSPEGLESELYELKRDNIVEFGIDIVGEDNKTIIYHKVAAHVKIHTLEGVIAEHDAIQREVGLLMWLVEICIAMMDGEREEGFSGGAGEICAIILHELEIVEEEDSEQMARQEQHAHEHLPQQELEGKEELERLKQRRTHSTQNP</sequence>
<reference evidence="3" key="2">
    <citation type="submission" date="2015-01" db="EMBL/GenBank/DDBJ databases">
        <title>Evolutionary Origins and Diversification of the Mycorrhizal Mutualists.</title>
        <authorList>
            <consortium name="DOE Joint Genome Institute"/>
            <consortium name="Mycorrhizal Genomics Consortium"/>
            <person name="Kohler A."/>
            <person name="Kuo A."/>
            <person name="Nagy L.G."/>
            <person name="Floudas D."/>
            <person name="Copeland A."/>
            <person name="Barry K.W."/>
            <person name="Cichocki N."/>
            <person name="Veneault-Fourrey C."/>
            <person name="LaButti K."/>
            <person name="Lindquist E.A."/>
            <person name="Lipzen A."/>
            <person name="Lundell T."/>
            <person name="Morin E."/>
            <person name="Murat C."/>
            <person name="Riley R."/>
            <person name="Ohm R."/>
            <person name="Sun H."/>
            <person name="Tunlid A."/>
            <person name="Henrissat B."/>
            <person name="Grigoriev I.V."/>
            <person name="Hibbett D.S."/>
            <person name="Martin F."/>
        </authorList>
    </citation>
    <scope>NUCLEOTIDE SEQUENCE [LARGE SCALE GENOMIC DNA]</scope>
    <source>
        <strain evidence="3">F 1598</strain>
    </source>
</reference>
<name>A0A0C3EUD8_PILCF</name>
<dbReference type="Proteomes" id="UP000054166">
    <property type="component" value="Unassembled WGS sequence"/>
</dbReference>
<proteinExistence type="predicted"/>
<protein>
    <submittedName>
        <fullName evidence="2">Uncharacterized protein</fullName>
    </submittedName>
</protein>
<dbReference type="EMBL" id="KN833310">
    <property type="protein sequence ID" value="KIM71456.1"/>
    <property type="molecule type" value="Genomic_DNA"/>
</dbReference>
<dbReference type="HOGENOM" id="CLU_1278051_0_0_1"/>
<accession>A0A0C3EUD8</accession>
<evidence type="ECO:0000256" key="1">
    <source>
        <dbReference type="SAM" id="MobiDB-lite"/>
    </source>
</evidence>
<dbReference type="STRING" id="765440.A0A0C3EUD8"/>
<dbReference type="InParanoid" id="A0A0C3EUD8"/>
<feature type="compositionally biased region" description="Basic and acidic residues" evidence="1">
    <location>
        <begin position="179"/>
        <end position="205"/>
    </location>
</feature>
<organism evidence="2 3">
    <name type="scientific">Piloderma croceum (strain F 1598)</name>
    <dbReference type="NCBI Taxonomy" id="765440"/>
    <lineage>
        <taxon>Eukaryota</taxon>
        <taxon>Fungi</taxon>
        <taxon>Dikarya</taxon>
        <taxon>Basidiomycota</taxon>
        <taxon>Agaricomycotina</taxon>
        <taxon>Agaricomycetes</taxon>
        <taxon>Agaricomycetidae</taxon>
        <taxon>Atheliales</taxon>
        <taxon>Atheliaceae</taxon>
        <taxon>Piloderma</taxon>
    </lineage>
</organism>
<feature type="region of interest" description="Disordered" evidence="1">
    <location>
        <begin position="175"/>
        <end position="216"/>
    </location>
</feature>
<feature type="compositionally biased region" description="Basic residues" evidence="1">
    <location>
        <begin position="206"/>
        <end position="216"/>
    </location>
</feature>
<evidence type="ECO:0000313" key="2">
    <source>
        <dbReference type="EMBL" id="KIM71456.1"/>
    </source>
</evidence>
<gene>
    <name evidence="2" type="ORF">PILCRDRAFT_17055</name>
</gene>
<keyword evidence="3" id="KW-1185">Reference proteome</keyword>
<dbReference type="AlphaFoldDB" id="A0A0C3EUD8"/>